<dbReference type="Proteomes" id="UP001293593">
    <property type="component" value="Unassembled WGS sequence"/>
</dbReference>
<dbReference type="Pfam" id="PF18052">
    <property type="entry name" value="Rx_N"/>
    <property type="match status" value="1"/>
</dbReference>
<gene>
    <name evidence="8" type="ORF">QN277_009968</name>
</gene>
<protein>
    <submittedName>
        <fullName evidence="8">Uncharacterized protein</fullName>
    </submittedName>
</protein>
<comment type="caution">
    <text evidence="8">The sequence shown here is derived from an EMBL/GenBank/DDBJ whole genome shotgun (WGS) entry which is preliminary data.</text>
</comment>
<keyword evidence="5" id="KW-0175">Coiled coil</keyword>
<dbReference type="Gene3D" id="1.20.5.4130">
    <property type="match status" value="1"/>
</dbReference>
<keyword evidence="4" id="KW-0067">ATP-binding</keyword>
<proteinExistence type="predicted"/>
<feature type="coiled-coil region" evidence="5">
    <location>
        <begin position="30"/>
        <end position="81"/>
    </location>
</feature>
<keyword evidence="2" id="KW-0547">Nucleotide-binding</keyword>
<evidence type="ECO:0000259" key="7">
    <source>
        <dbReference type="Pfam" id="PF18052"/>
    </source>
</evidence>
<evidence type="ECO:0000256" key="1">
    <source>
        <dbReference type="ARBA" id="ARBA00022737"/>
    </source>
</evidence>
<evidence type="ECO:0000256" key="3">
    <source>
        <dbReference type="ARBA" id="ARBA00022821"/>
    </source>
</evidence>
<dbReference type="PANTHER" id="PTHR36766">
    <property type="entry name" value="PLANT BROAD-SPECTRUM MILDEW RESISTANCE PROTEIN RPW8"/>
    <property type="match status" value="1"/>
</dbReference>
<name>A0AAE1IQC8_9FABA</name>
<dbReference type="InterPro" id="IPR027417">
    <property type="entry name" value="P-loop_NTPase"/>
</dbReference>
<feature type="domain" description="Disease resistance N-terminal" evidence="7">
    <location>
        <begin position="6"/>
        <end position="90"/>
    </location>
</feature>
<dbReference type="SUPFAM" id="SSF52540">
    <property type="entry name" value="P-loop containing nucleoside triphosphate hydrolases"/>
    <property type="match status" value="1"/>
</dbReference>
<organism evidence="8 9">
    <name type="scientific">Acacia crassicarpa</name>
    <name type="common">northern wattle</name>
    <dbReference type="NCBI Taxonomy" id="499986"/>
    <lineage>
        <taxon>Eukaryota</taxon>
        <taxon>Viridiplantae</taxon>
        <taxon>Streptophyta</taxon>
        <taxon>Embryophyta</taxon>
        <taxon>Tracheophyta</taxon>
        <taxon>Spermatophyta</taxon>
        <taxon>Magnoliopsida</taxon>
        <taxon>eudicotyledons</taxon>
        <taxon>Gunneridae</taxon>
        <taxon>Pentapetalae</taxon>
        <taxon>rosids</taxon>
        <taxon>fabids</taxon>
        <taxon>Fabales</taxon>
        <taxon>Fabaceae</taxon>
        <taxon>Caesalpinioideae</taxon>
        <taxon>mimosoid clade</taxon>
        <taxon>Acacieae</taxon>
        <taxon>Acacia</taxon>
    </lineage>
</organism>
<evidence type="ECO:0000259" key="6">
    <source>
        <dbReference type="Pfam" id="PF00931"/>
    </source>
</evidence>
<dbReference type="GO" id="GO:0005524">
    <property type="term" value="F:ATP binding"/>
    <property type="evidence" value="ECO:0007669"/>
    <property type="project" value="UniProtKB-KW"/>
</dbReference>
<keyword evidence="9" id="KW-1185">Reference proteome</keyword>
<evidence type="ECO:0000256" key="5">
    <source>
        <dbReference type="SAM" id="Coils"/>
    </source>
</evidence>
<dbReference type="AlphaFoldDB" id="A0AAE1IQC8"/>
<dbReference type="Gene3D" id="3.40.50.300">
    <property type="entry name" value="P-loop containing nucleotide triphosphate hydrolases"/>
    <property type="match status" value="1"/>
</dbReference>
<evidence type="ECO:0000256" key="4">
    <source>
        <dbReference type="ARBA" id="ARBA00022840"/>
    </source>
</evidence>
<dbReference type="GO" id="GO:0043531">
    <property type="term" value="F:ADP binding"/>
    <property type="evidence" value="ECO:0007669"/>
    <property type="project" value="InterPro"/>
</dbReference>
<evidence type="ECO:0000313" key="9">
    <source>
        <dbReference type="Proteomes" id="UP001293593"/>
    </source>
</evidence>
<evidence type="ECO:0000256" key="2">
    <source>
        <dbReference type="ARBA" id="ARBA00022741"/>
    </source>
</evidence>
<reference evidence="8" key="1">
    <citation type="submission" date="2023-10" db="EMBL/GenBank/DDBJ databases">
        <title>Chromosome-level genome of the transformable northern wattle, Acacia crassicarpa.</title>
        <authorList>
            <person name="Massaro I."/>
            <person name="Sinha N.R."/>
            <person name="Poethig S."/>
            <person name="Leichty A.R."/>
        </authorList>
    </citation>
    <scope>NUCLEOTIDE SEQUENCE</scope>
    <source>
        <strain evidence="8">Acra3RX</strain>
        <tissue evidence="8">Leaf</tissue>
    </source>
</reference>
<dbReference type="InterPro" id="IPR002182">
    <property type="entry name" value="NB-ARC"/>
</dbReference>
<keyword evidence="1" id="KW-0677">Repeat</keyword>
<accession>A0AAE1IQC8</accession>
<dbReference type="Pfam" id="PF00931">
    <property type="entry name" value="NB-ARC"/>
    <property type="match status" value="1"/>
</dbReference>
<feature type="domain" description="NB-ARC" evidence="6">
    <location>
        <begin position="184"/>
        <end position="235"/>
    </location>
</feature>
<dbReference type="InterPro" id="IPR041118">
    <property type="entry name" value="Rx_N"/>
</dbReference>
<dbReference type="EMBL" id="JAWXYG010000014">
    <property type="protein sequence ID" value="KAK4254611.1"/>
    <property type="molecule type" value="Genomic_DNA"/>
</dbReference>
<dbReference type="PANTHER" id="PTHR36766:SF38">
    <property type="entry name" value="DISEASE RESISTANCE PROTEIN RGA3"/>
    <property type="match status" value="1"/>
</dbReference>
<keyword evidence="3" id="KW-0611">Plant defense</keyword>
<sequence>MEAIAEKVIELLGTLAGKELELLCNFQDDLETMKRKMAGIRAVLHDAEKKATKSEAIRVWLEKLKDELLDAEDLLDAYSTEELAREVMTKDKMAKEVRIFFSKSNRIVCAHKMGRKIRAIRKKLDEIYDEKNPFKLVESSSSASNESHEWRQTHSFVREEDVVGRDEERKDLVNTLLNPPAAAVKNNNVSVVAIVGIGGLGKTTLAQQAYNDEAIKRHFELMKWVCVSDDESTNNKFNIKRVAQNNHWGGTWGVGASGTGFKKYD</sequence>
<dbReference type="GO" id="GO:0006952">
    <property type="term" value="P:defense response"/>
    <property type="evidence" value="ECO:0007669"/>
    <property type="project" value="UniProtKB-KW"/>
</dbReference>
<evidence type="ECO:0000313" key="8">
    <source>
        <dbReference type="EMBL" id="KAK4254611.1"/>
    </source>
</evidence>